<feature type="region of interest" description="Disordered" evidence="1">
    <location>
        <begin position="90"/>
        <end position="131"/>
    </location>
</feature>
<dbReference type="EMBL" id="JAUJFL010000002">
    <property type="protein sequence ID" value="KAK2610726.1"/>
    <property type="molecule type" value="Genomic_DNA"/>
</dbReference>
<dbReference type="Proteomes" id="UP001265746">
    <property type="component" value="Unassembled WGS sequence"/>
</dbReference>
<reference evidence="2" key="1">
    <citation type="submission" date="2023-06" db="EMBL/GenBank/DDBJ databases">
        <authorList>
            <person name="Noh H."/>
        </authorList>
    </citation>
    <scope>NUCLEOTIDE SEQUENCE</scope>
    <source>
        <strain evidence="2">DUCC20226</strain>
    </source>
</reference>
<comment type="caution">
    <text evidence="2">The sequence shown here is derived from an EMBL/GenBank/DDBJ whole genome shotgun (WGS) entry which is preliminary data.</text>
</comment>
<evidence type="ECO:0000313" key="3">
    <source>
        <dbReference type="Proteomes" id="UP001265746"/>
    </source>
</evidence>
<evidence type="ECO:0000256" key="1">
    <source>
        <dbReference type="SAM" id="MobiDB-lite"/>
    </source>
</evidence>
<name>A0AAD9SLM8_PHOAM</name>
<dbReference type="AlphaFoldDB" id="A0AAD9SLM8"/>
<gene>
    <name evidence="2" type="ORF">N8I77_004132</name>
</gene>
<keyword evidence="3" id="KW-1185">Reference proteome</keyword>
<proteinExistence type="predicted"/>
<evidence type="ECO:0000313" key="2">
    <source>
        <dbReference type="EMBL" id="KAK2610726.1"/>
    </source>
</evidence>
<feature type="region of interest" description="Disordered" evidence="1">
    <location>
        <begin position="172"/>
        <end position="240"/>
    </location>
</feature>
<protein>
    <submittedName>
        <fullName evidence="2">Uncharacterized protein</fullName>
    </submittedName>
</protein>
<feature type="region of interest" description="Disordered" evidence="1">
    <location>
        <begin position="1"/>
        <end position="36"/>
    </location>
</feature>
<accession>A0AAD9SLM8</accession>
<sequence length="240" mass="25915">MPSWWNPFNRPRRRQQSLGYQLPRSQFPRCAPPARGTEETLLAASSGDNLGAVAALRQVIQANSPHRLSSQTVEWAVVTLASGVSADSEDYIRNPYTDLGRRPPKKKNESVKSESPVAVSPPQSVNSVGDEDLEVISRDEGDQGEETHNLLRDPFGTLLHVTAAATLASGPRGRLYITSGPPPADQMEHAPQASSQLRPLLTPSTPAPPALTRPRAASSPVRGDRSQSSGSMAVRSVRTW</sequence>
<organism evidence="2 3">
    <name type="scientific">Phomopsis amygdali</name>
    <name type="common">Fusicoccum amygdali</name>
    <dbReference type="NCBI Taxonomy" id="1214568"/>
    <lineage>
        <taxon>Eukaryota</taxon>
        <taxon>Fungi</taxon>
        <taxon>Dikarya</taxon>
        <taxon>Ascomycota</taxon>
        <taxon>Pezizomycotina</taxon>
        <taxon>Sordariomycetes</taxon>
        <taxon>Sordariomycetidae</taxon>
        <taxon>Diaporthales</taxon>
        <taxon>Diaporthaceae</taxon>
        <taxon>Diaporthe</taxon>
    </lineage>
</organism>